<evidence type="ECO:0000313" key="3">
    <source>
        <dbReference type="Proteomes" id="UP000029121"/>
    </source>
</evidence>
<keyword evidence="3" id="KW-1185">Reference proteome</keyword>
<proteinExistence type="predicted"/>
<dbReference type="EMBL" id="KB870812">
    <property type="protein sequence ID" value="EOA15021.1"/>
    <property type="molecule type" value="Genomic_DNA"/>
</dbReference>
<reference evidence="3" key="1">
    <citation type="journal article" date="2013" name="Nat. Genet.">
        <title>The Capsella rubella genome and the genomic consequences of rapid mating system evolution.</title>
        <authorList>
            <person name="Slotte T."/>
            <person name="Hazzouri K.M."/>
            <person name="Agren J.A."/>
            <person name="Koenig D."/>
            <person name="Maumus F."/>
            <person name="Guo Y.L."/>
            <person name="Steige K."/>
            <person name="Platts A.E."/>
            <person name="Escobar J.S."/>
            <person name="Newman L.K."/>
            <person name="Wang W."/>
            <person name="Mandakova T."/>
            <person name="Vello E."/>
            <person name="Smith L.M."/>
            <person name="Henz S.R."/>
            <person name="Steffen J."/>
            <person name="Takuno S."/>
            <person name="Brandvain Y."/>
            <person name="Coop G."/>
            <person name="Andolfatto P."/>
            <person name="Hu T.T."/>
            <person name="Blanchette M."/>
            <person name="Clark R.M."/>
            <person name="Quesneville H."/>
            <person name="Nordborg M."/>
            <person name="Gaut B.S."/>
            <person name="Lysak M.A."/>
            <person name="Jenkins J."/>
            <person name="Grimwood J."/>
            <person name="Chapman J."/>
            <person name="Prochnik S."/>
            <person name="Shu S."/>
            <person name="Rokhsar D."/>
            <person name="Schmutz J."/>
            <person name="Weigel D."/>
            <person name="Wright S.I."/>
        </authorList>
    </citation>
    <scope>NUCLEOTIDE SEQUENCE [LARGE SCALE GENOMIC DNA]</scope>
    <source>
        <strain evidence="3">cv. Monte Gargano</strain>
    </source>
</reference>
<gene>
    <name evidence="2" type="ORF">CARUB_v10028375mg</name>
</gene>
<evidence type="ECO:0000256" key="1">
    <source>
        <dbReference type="SAM" id="Phobius"/>
    </source>
</evidence>
<protein>
    <submittedName>
        <fullName evidence="2">Uncharacterized protein</fullName>
    </submittedName>
</protein>
<keyword evidence="1" id="KW-0812">Transmembrane</keyword>
<dbReference type="AlphaFoldDB" id="R0F198"/>
<keyword evidence="1" id="KW-1133">Transmembrane helix</keyword>
<evidence type="ECO:0000313" key="2">
    <source>
        <dbReference type="EMBL" id="EOA15021.1"/>
    </source>
</evidence>
<dbReference type="Proteomes" id="UP000029121">
    <property type="component" value="Unassembled WGS sequence"/>
</dbReference>
<organism evidence="2 3">
    <name type="scientific">Capsella rubella</name>
    <dbReference type="NCBI Taxonomy" id="81985"/>
    <lineage>
        <taxon>Eukaryota</taxon>
        <taxon>Viridiplantae</taxon>
        <taxon>Streptophyta</taxon>
        <taxon>Embryophyta</taxon>
        <taxon>Tracheophyta</taxon>
        <taxon>Spermatophyta</taxon>
        <taxon>Magnoliopsida</taxon>
        <taxon>eudicotyledons</taxon>
        <taxon>Gunneridae</taxon>
        <taxon>Pentapetalae</taxon>
        <taxon>rosids</taxon>
        <taxon>malvids</taxon>
        <taxon>Brassicales</taxon>
        <taxon>Brassicaceae</taxon>
        <taxon>Camelineae</taxon>
        <taxon>Capsella</taxon>
    </lineage>
</organism>
<keyword evidence="1" id="KW-0472">Membrane</keyword>
<feature type="transmembrane region" description="Helical" evidence="1">
    <location>
        <begin position="48"/>
        <end position="73"/>
    </location>
</feature>
<sequence>MIDQNRNQSYLIHSVQLDFANLDLEEERRLDIVGPSTHTKNAFASFQILMLLFAHLLQSFLLVMHVKLSLILLQHRQKIPTRFCRKLVGNKLNFFPSNLRRHSTEISWKFFYILSEIRRKTAQLFSAFPSRFCRNLVGNKLNSFPSNFRRDSTEYCQKIRRKIVEITHVYFATFSDGFSTTLARRNSDDLFPRTMFVFPTTFFLRLSDDKVSSEICSIFRRVSD</sequence>
<accession>R0F198</accession>
<name>R0F198_9BRAS</name>